<feature type="domain" description="F-box" evidence="2">
    <location>
        <begin position="73"/>
        <end position="122"/>
    </location>
</feature>
<feature type="compositionally biased region" description="Acidic residues" evidence="1">
    <location>
        <begin position="710"/>
        <end position="755"/>
    </location>
</feature>
<evidence type="ECO:0000259" key="2">
    <source>
        <dbReference type="PROSITE" id="PS50181"/>
    </source>
</evidence>
<gene>
    <name evidence="3" type="ORF">RDB_LOCUS56352</name>
</gene>
<dbReference type="InterPro" id="IPR036047">
    <property type="entry name" value="F-box-like_dom_sf"/>
</dbReference>
<feature type="compositionally biased region" description="Basic residues" evidence="1">
    <location>
        <begin position="55"/>
        <end position="70"/>
    </location>
</feature>
<evidence type="ECO:0000256" key="1">
    <source>
        <dbReference type="SAM" id="MobiDB-lite"/>
    </source>
</evidence>
<proteinExistence type="predicted"/>
<dbReference type="CDD" id="cd09917">
    <property type="entry name" value="F-box_SF"/>
    <property type="match status" value="1"/>
</dbReference>
<evidence type="ECO:0000313" key="3">
    <source>
        <dbReference type="EMBL" id="CAE7121707.1"/>
    </source>
</evidence>
<evidence type="ECO:0000313" key="4">
    <source>
        <dbReference type="Proteomes" id="UP000663827"/>
    </source>
</evidence>
<comment type="caution">
    <text evidence="3">The sequence shown here is derived from an EMBL/GenBank/DDBJ whole genome shotgun (WGS) entry which is preliminary data.</text>
</comment>
<reference evidence="3" key="1">
    <citation type="submission" date="2021-01" db="EMBL/GenBank/DDBJ databases">
        <authorList>
            <person name="Kaushik A."/>
        </authorList>
    </citation>
    <scope>NUCLEOTIDE SEQUENCE</scope>
    <source>
        <strain evidence="3">AG5</strain>
    </source>
</reference>
<feature type="region of interest" description="Disordered" evidence="1">
    <location>
        <begin position="39"/>
        <end position="70"/>
    </location>
</feature>
<dbReference type="Proteomes" id="UP000663827">
    <property type="component" value="Unassembled WGS sequence"/>
</dbReference>
<accession>A0A8H3HW53</accession>
<dbReference type="AlphaFoldDB" id="A0A8H3HW53"/>
<organism evidence="3 4">
    <name type="scientific">Rhizoctonia solani</name>
    <dbReference type="NCBI Taxonomy" id="456999"/>
    <lineage>
        <taxon>Eukaryota</taxon>
        <taxon>Fungi</taxon>
        <taxon>Dikarya</taxon>
        <taxon>Basidiomycota</taxon>
        <taxon>Agaricomycotina</taxon>
        <taxon>Agaricomycetes</taxon>
        <taxon>Cantharellales</taxon>
        <taxon>Ceratobasidiaceae</taxon>
        <taxon>Rhizoctonia</taxon>
    </lineage>
</organism>
<feature type="region of interest" description="Disordered" evidence="1">
    <location>
        <begin position="709"/>
        <end position="755"/>
    </location>
</feature>
<dbReference type="InterPro" id="IPR001810">
    <property type="entry name" value="F-box_dom"/>
</dbReference>
<name>A0A8H3HW53_9AGAM</name>
<dbReference type="SUPFAM" id="SSF81383">
    <property type="entry name" value="F-box domain"/>
    <property type="match status" value="1"/>
</dbReference>
<sequence>MEGAVQERGLYLSISEQITSRHHSLQSLSTPIVQLDQPYAPTSTVKMKGQPGASPRKRRRTQKQPARAKRGRLADFMNLPTDIFTLIASYLLPVDILSLAQANKFFRGLLMSKSSRKIWLDAMKNIKGLPACPMEMSEPEYVALLFTNVCSMCGALSRSPVDEFLLLRLCGTCKRDKLMKLRELPQELHDLVHCSAEGWGVEVPEMRKYLGVVARGDANLIWNQYKKLAEQEDKTAWKEWVAHRKRCTAARHEWAGELTGFLNELDGQRADEKRELLETRRRQIEERLLEAGWEAADLRFKPWSDGIQQWHELVEMPKQPRPLTDRVWKNLYAKLKPLLETNREERLEREYSKRKIHRRACLNTFLYKLKHKEPPLLKVKQRQSNSVTLPSIFQSVTQRDVFPGAHDALALPCVQEMNEEDLTVEEFREGLEKHRSTIEEFVTEWQDKTRAYLADLIREEGVEHSVLLQPPKSMDPDAFARLTDDQKLLLRADTLFYVGEARSGTVKQPYNYDWALQMTYPSFPEYQPWEPKTDYEPEVTDLGTIHRYAMAQEVARELLADLGKPDASFIEVNQLHYSCQRCHHTTPEDWTSILEHYLKHKQIRAKVEKHASFLAQEGIVYNHVDDISFSTRPRIKPAKPSHMLDSKVKVRKCALCARAPLDLNVTLSIPRLNKHLLEVHEVTEPKPDVHYRLPPGRHPMFGSSVGFGYDIEEPEEDNEQVEADNSPEEEATMDYYELEGTEDGDSEEGSQSDSE</sequence>
<dbReference type="PROSITE" id="PS50181">
    <property type="entry name" value="FBOX"/>
    <property type="match status" value="1"/>
</dbReference>
<dbReference type="EMBL" id="CAJNJQ010001129">
    <property type="protein sequence ID" value="CAE7121707.1"/>
    <property type="molecule type" value="Genomic_DNA"/>
</dbReference>
<protein>
    <recommendedName>
        <fullName evidence="2">F-box domain-containing protein</fullName>
    </recommendedName>
</protein>